<reference evidence="3" key="1">
    <citation type="submission" date="2025-08" db="UniProtKB">
        <authorList>
            <consortium name="RefSeq"/>
        </authorList>
    </citation>
    <scope>IDENTIFICATION</scope>
    <source>
        <tissue evidence="3">Leaves</tissue>
    </source>
</reference>
<feature type="transmembrane region" description="Helical" evidence="1">
    <location>
        <begin position="21"/>
        <end position="45"/>
    </location>
</feature>
<evidence type="ECO:0000256" key="1">
    <source>
        <dbReference type="SAM" id="Phobius"/>
    </source>
</evidence>
<keyword evidence="2" id="KW-1185">Reference proteome</keyword>
<evidence type="ECO:0000313" key="3">
    <source>
        <dbReference type="RefSeq" id="XP_071907734.1"/>
    </source>
</evidence>
<organism evidence="2 3">
    <name type="scientific">Coffea arabica</name>
    <name type="common">Arabian coffee</name>
    <dbReference type="NCBI Taxonomy" id="13443"/>
    <lineage>
        <taxon>Eukaryota</taxon>
        <taxon>Viridiplantae</taxon>
        <taxon>Streptophyta</taxon>
        <taxon>Embryophyta</taxon>
        <taxon>Tracheophyta</taxon>
        <taxon>Spermatophyta</taxon>
        <taxon>Magnoliopsida</taxon>
        <taxon>eudicotyledons</taxon>
        <taxon>Gunneridae</taxon>
        <taxon>Pentapetalae</taxon>
        <taxon>asterids</taxon>
        <taxon>lamiids</taxon>
        <taxon>Gentianales</taxon>
        <taxon>Rubiaceae</taxon>
        <taxon>Ixoroideae</taxon>
        <taxon>Gardenieae complex</taxon>
        <taxon>Bertiereae - Coffeeae clade</taxon>
        <taxon>Coffeeae</taxon>
        <taxon>Coffea</taxon>
    </lineage>
</organism>
<accession>A0ABM4UKC9</accession>
<keyword evidence="1" id="KW-0812">Transmembrane</keyword>
<evidence type="ECO:0000313" key="2">
    <source>
        <dbReference type="Proteomes" id="UP001652660"/>
    </source>
</evidence>
<dbReference type="Proteomes" id="UP001652660">
    <property type="component" value="Chromosome 6c"/>
</dbReference>
<keyword evidence="1" id="KW-1133">Transmembrane helix</keyword>
<evidence type="ECO:0008006" key="4">
    <source>
        <dbReference type="Google" id="ProtNLM"/>
    </source>
</evidence>
<keyword evidence="1" id="KW-0472">Membrane</keyword>
<sequence>MEKTARKVKEEEIVRGNTRNLAGFIERLLCFSIVVVIVFCLSAFVSTRCYWVLLFRITHSWDSCLLSYSAKAGTYSSSLLLVETKYLACVKEVATGSVIFFVWDFGSSSNWICSFLGSIGQHPYYGHWHRPCKKSWCSHHLQ</sequence>
<dbReference type="RefSeq" id="XP_071907734.1">
    <property type="nucleotide sequence ID" value="XM_072051633.1"/>
</dbReference>
<proteinExistence type="predicted"/>
<gene>
    <name evidence="3" type="primary">LOC140007987</name>
</gene>
<protein>
    <recommendedName>
        <fullName evidence="4">CASP-like protein</fullName>
    </recommendedName>
</protein>
<dbReference type="GeneID" id="140007987"/>
<name>A0ABM4UKC9_COFAR</name>